<keyword evidence="2" id="KW-1185">Reference proteome</keyword>
<dbReference type="Proteomes" id="UP001595648">
    <property type="component" value="Unassembled WGS sequence"/>
</dbReference>
<proteinExistence type="predicted"/>
<name>A0ABV7MRG3_9HYPH</name>
<dbReference type="EMBL" id="JBHRVD010000001">
    <property type="protein sequence ID" value="MFC3324305.1"/>
    <property type="molecule type" value="Genomic_DNA"/>
</dbReference>
<sequence length="47" mass="5169">MSDELGRVVLTINPTEGEPILVLMTIFQAAKMAGELRSPKRVPFSPQ</sequence>
<comment type="caution">
    <text evidence="1">The sequence shown here is derived from an EMBL/GenBank/DDBJ whole genome shotgun (WGS) entry which is preliminary data.</text>
</comment>
<organism evidence="1 2">
    <name type="scientific">Mesorhizobium cantuariense</name>
    <dbReference type="NCBI Taxonomy" id="1300275"/>
    <lineage>
        <taxon>Bacteria</taxon>
        <taxon>Pseudomonadati</taxon>
        <taxon>Pseudomonadota</taxon>
        <taxon>Alphaproteobacteria</taxon>
        <taxon>Hyphomicrobiales</taxon>
        <taxon>Phyllobacteriaceae</taxon>
        <taxon>Mesorhizobium</taxon>
    </lineage>
</organism>
<dbReference type="RefSeq" id="WP_378981080.1">
    <property type="nucleotide sequence ID" value="NZ_JBHRVD010000001.1"/>
</dbReference>
<gene>
    <name evidence="1" type="ORF">ACFOJ9_21445</name>
</gene>
<evidence type="ECO:0000313" key="2">
    <source>
        <dbReference type="Proteomes" id="UP001595648"/>
    </source>
</evidence>
<protein>
    <submittedName>
        <fullName evidence="1">Uncharacterized protein</fullName>
    </submittedName>
</protein>
<reference evidence="2" key="1">
    <citation type="journal article" date="2019" name="Int. J. Syst. Evol. Microbiol.">
        <title>The Global Catalogue of Microorganisms (GCM) 10K type strain sequencing project: providing services to taxonomists for standard genome sequencing and annotation.</title>
        <authorList>
            <consortium name="The Broad Institute Genomics Platform"/>
            <consortium name="The Broad Institute Genome Sequencing Center for Infectious Disease"/>
            <person name="Wu L."/>
            <person name="Ma J."/>
        </authorList>
    </citation>
    <scope>NUCLEOTIDE SEQUENCE [LARGE SCALE GENOMIC DNA]</scope>
    <source>
        <strain evidence="2">ICMP 19515</strain>
    </source>
</reference>
<evidence type="ECO:0000313" key="1">
    <source>
        <dbReference type="EMBL" id="MFC3324305.1"/>
    </source>
</evidence>
<accession>A0ABV7MRG3</accession>